<dbReference type="EMBL" id="LVZK01000003">
    <property type="protein sequence ID" value="OAP85227.1"/>
    <property type="molecule type" value="Genomic_DNA"/>
</dbReference>
<gene>
    <name evidence="3" type="ORF">A4H34_08940</name>
</gene>
<name>A0A179B0I4_9ACTO</name>
<protein>
    <recommendedName>
        <fullName evidence="5">DUF3043 domain-containing protein</fullName>
    </recommendedName>
</protein>
<dbReference type="Proteomes" id="UP000078368">
    <property type="component" value="Unassembled WGS sequence"/>
</dbReference>
<keyword evidence="2" id="KW-0812">Transmembrane</keyword>
<dbReference type="AlphaFoldDB" id="A0A179B0I4"/>
<dbReference type="Pfam" id="PF11241">
    <property type="entry name" value="DUF3043"/>
    <property type="match status" value="1"/>
</dbReference>
<proteinExistence type="predicted"/>
<evidence type="ECO:0000256" key="1">
    <source>
        <dbReference type="SAM" id="MobiDB-lite"/>
    </source>
</evidence>
<dbReference type="STRING" id="1823756.A4H34_08940"/>
<accession>A0A179B0I4</accession>
<keyword evidence="2" id="KW-0472">Membrane</keyword>
<feature type="region of interest" description="Disordered" evidence="1">
    <location>
        <begin position="200"/>
        <end position="224"/>
    </location>
</feature>
<dbReference type="InterPro" id="IPR021403">
    <property type="entry name" value="DUF3043"/>
</dbReference>
<comment type="caution">
    <text evidence="3">The sequence shown here is derived from an EMBL/GenBank/DDBJ whole genome shotgun (WGS) entry which is preliminary data.</text>
</comment>
<organism evidence="3 4">
    <name type="scientific">Peptidiphaga gingivicola</name>
    <dbReference type="NCBI Taxonomy" id="2741497"/>
    <lineage>
        <taxon>Bacteria</taxon>
        <taxon>Bacillati</taxon>
        <taxon>Actinomycetota</taxon>
        <taxon>Actinomycetes</taxon>
        <taxon>Actinomycetales</taxon>
        <taxon>Actinomycetaceae</taxon>
        <taxon>Peptidiphaga</taxon>
    </lineage>
</organism>
<feature type="transmembrane region" description="Helical" evidence="2">
    <location>
        <begin position="136"/>
        <end position="155"/>
    </location>
</feature>
<feature type="compositionally biased region" description="Polar residues" evidence="1">
    <location>
        <begin position="70"/>
        <end position="81"/>
    </location>
</feature>
<sequence>MFGKKKTEATPEPEVEEAAPKPRKGYTPKKATPTPSRKKANAANRQPIVANRKAMSREERRELKRERSEANTARWNKQQEAMRTGDERNMPPQHAGPVRRFGRDVIDSRFSPGSYFMPLALLLLAGLFVQRFAPRLFVVFTVSVYAIFIVIAVWTGKNVRRARVLAEHKFGADRIPRGFSMQLFSRAFYPRRWRMPRPQVAPGNIPAGAGDADYKEAKAERKKG</sequence>
<reference evidence="3 4" key="1">
    <citation type="submission" date="2016-04" db="EMBL/GenBank/DDBJ databases">
        <title>Peptidophaga gingivicola gen. nov., sp. nov., isolated from human subgingival plaque.</title>
        <authorList>
            <person name="Beall C.J."/>
            <person name="Mokrzan E.M."/>
            <person name="Griffen A.L."/>
            <person name="Leys E.J."/>
        </authorList>
    </citation>
    <scope>NUCLEOTIDE SEQUENCE [LARGE SCALE GENOMIC DNA]</scope>
    <source>
        <strain evidence="3 4">BA112</strain>
    </source>
</reference>
<evidence type="ECO:0008006" key="5">
    <source>
        <dbReference type="Google" id="ProtNLM"/>
    </source>
</evidence>
<dbReference type="OrthoDB" id="5194448at2"/>
<feature type="transmembrane region" description="Helical" evidence="2">
    <location>
        <begin position="113"/>
        <end position="130"/>
    </location>
</feature>
<feature type="compositionally biased region" description="Basic and acidic residues" evidence="1">
    <location>
        <begin position="55"/>
        <end position="69"/>
    </location>
</feature>
<evidence type="ECO:0000256" key="2">
    <source>
        <dbReference type="SAM" id="Phobius"/>
    </source>
</evidence>
<evidence type="ECO:0000313" key="3">
    <source>
        <dbReference type="EMBL" id="OAP85227.1"/>
    </source>
</evidence>
<keyword evidence="4" id="KW-1185">Reference proteome</keyword>
<dbReference type="RefSeq" id="WP_009199702.1">
    <property type="nucleotide sequence ID" value="NZ_LVZK01000003.1"/>
</dbReference>
<evidence type="ECO:0000313" key="4">
    <source>
        <dbReference type="Proteomes" id="UP000078368"/>
    </source>
</evidence>
<feature type="region of interest" description="Disordered" evidence="1">
    <location>
        <begin position="1"/>
        <end position="99"/>
    </location>
</feature>
<feature type="compositionally biased region" description="Basic and acidic residues" evidence="1">
    <location>
        <begin position="212"/>
        <end position="224"/>
    </location>
</feature>
<keyword evidence="2" id="KW-1133">Transmembrane helix</keyword>